<reference evidence="1 2" key="1">
    <citation type="submission" date="2017-11" db="EMBL/GenBank/DDBJ databases">
        <title>De-novo sequencing of pomegranate (Punica granatum L.) genome.</title>
        <authorList>
            <person name="Akparov Z."/>
            <person name="Amiraslanov A."/>
            <person name="Hajiyeva S."/>
            <person name="Abbasov M."/>
            <person name="Kaur K."/>
            <person name="Hamwieh A."/>
            <person name="Solovyev V."/>
            <person name="Salamov A."/>
            <person name="Braich B."/>
            <person name="Kosarev P."/>
            <person name="Mahmoud A."/>
            <person name="Hajiyev E."/>
            <person name="Babayeva S."/>
            <person name="Izzatullayeva V."/>
            <person name="Mammadov A."/>
            <person name="Mammadov A."/>
            <person name="Sharifova S."/>
            <person name="Ojaghi J."/>
            <person name="Eynullazada K."/>
            <person name="Bayramov B."/>
            <person name="Abdulazimova A."/>
            <person name="Shahmuradov I."/>
        </authorList>
    </citation>
    <scope>NUCLEOTIDE SEQUENCE [LARGE SCALE GENOMIC DNA]</scope>
    <source>
        <strain evidence="2">cv. AG2017</strain>
        <tissue evidence="1">Leaf</tissue>
    </source>
</reference>
<proteinExistence type="predicted"/>
<dbReference type="AlphaFoldDB" id="A0A2I0JXU8"/>
<keyword evidence="2" id="KW-1185">Reference proteome</keyword>
<name>A0A2I0JXU8_PUNGR</name>
<dbReference type="EMBL" id="PGOL01001070">
    <property type="protein sequence ID" value="PKI61149.1"/>
    <property type="molecule type" value="Genomic_DNA"/>
</dbReference>
<gene>
    <name evidence="1" type="ORF">CRG98_018469</name>
</gene>
<evidence type="ECO:0000313" key="1">
    <source>
        <dbReference type="EMBL" id="PKI61149.1"/>
    </source>
</evidence>
<accession>A0A2I0JXU8</accession>
<comment type="caution">
    <text evidence="1">The sequence shown here is derived from an EMBL/GenBank/DDBJ whole genome shotgun (WGS) entry which is preliminary data.</text>
</comment>
<dbReference type="Proteomes" id="UP000233551">
    <property type="component" value="Unassembled WGS sequence"/>
</dbReference>
<sequence length="82" mass="9242">MSSDQGWSTAWRRLCSCRRARGRTFGRLLHRYCVDPNFISSELACLHMITLLGSVHLPGGRMADACEKESSLPVYDPEIDGR</sequence>
<evidence type="ECO:0000313" key="2">
    <source>
        <dbReference type="Proteomes" id="UP000233551"/>
    </source>
</evidence>
<protein>
    <submittedName>
        <fullName evidence="1">Uncharacterized protein</fullName>
    </submittedName>
</protein>
<organism evidence="1 2">
    <name type="scientific">Punica granatum</name>
    <name type="common">Pomegranate</name>
    <dbReference type="NCBI Taxonomy" id="22663"/>
    <lineage>
        <taxon>Eukaryota</taxon>
        <taxon>Viridiplantae</taxon>
        <taxon>Streptophyta</taxon>
        <taxon>Embryophyta</taxon>
        <taxon>Tracheophyta</taxon>
        <taxon>Spermatophyta</taxon>
        <taxon>Magnoliopsida</taxon>
        <taxon>eudicotyledons</taxon>
        <taxon>Gunneridae</taxon>
        <taxon>Pentapetalae</taxon>
        <taxon>rosids</taxon>
        <taxon>malvids</taxon>
        <taxon>Myrtales</taxon>
        <taxon>Lythraceae</taxon>
        <taxon>Punica</taxon>
    </lineage>
</organism>